<dbReference type="Proteomes" id="UP001412239">
    <property type="component" value="Unassembled WGS sequence"/>
</dbReference>
<evidence type="ECO:0000313" key="2">
    <source>
        <dbReference type="EMBL" id="CUS09265.1"/>
    </source>
</evidence>
<dbReference type="AlphaFoldDB" id="A0A292PRD2"/>
<accession>A0A292PRD2</accession>
<feature type="region of interest" description="Disordered" evidence="1">
    <location>
        <begin position="17"/>
        <end position="36"/>
    </location>
</feature>
<gene>
    <name evidence="2" type="ORF">GSTUAT00006647001</name>
</gene>
<name>A0A292PRD2_9PEZI</name>
<protein>
    <submittedName>
        <fullName evidence="2">Uncharacterized protein</fullName>
    </submittedName>
</protein>
<organism evidence="2 3">
    <name type="scientific">Tuber aestivum</name>
    <name type="common">summer truffle</name>
    <dbReference type="NCBI Taxonomy" id="59557"/>
    <lineage>
        <taxon>Eukaryota</taxon>
        <taxon>Fungi</taxon>
        <taxon>Dikarya</taxon>
        <taxon>Ascomycota</taxon>
        <taxon>Pezizomycotina</taxon>
        <taxon>Pezizomycetes</taxon>
        <taxon>Pezizales</taxon>
        <taxon>Tuberaceae</taxon>
        <taxon>Tuber</taxon>
    </lineage>
</organism>
<evidence type="ECO:0000313" key="3">
    <source>
        <dbReference type="Proteomes" id="UP001412239"/>
    </source>
</evidence>
<keyword evidence="3" id="KW-1185">Reference proteome</keyword>
<dbReference type="EMBL" id="LN891090">
    <property type="protein sequence ID" value="CUS09265.1"/>
    <property type="molecule type" value="Genomic_DNA"/>
</dbReference>
<sequence length="110" mass="11964">MASGWLVADCVDSVGEAAATEEQAPRHRTGGISHNTKILQPSSSYGACPFSIHSPYPQNSWPIFLPICGDASTPRSHGWAPTTRCPRRGNSYWSRVGAARLDQSQRLAIR</sequence>
<reference evidence="2" key="1">
    <citation type="submission" date="2015-10" db="EMBL/GenBank/DDBJ databases">
        <authorList>
            <person name="Regsiter A."/>
            <person name="william w."/>
        </authorList>
    </citation>
    <scope>NUCLEOTIDE SEQUENCE</scope>
    <source>
        <strain evidence="2">Montdore</strain>
    </source>
</reference>
<proteinExistence type="predicted"/>
<evidence type="ECO:0000256" key="1">
    <source>
        <dbReference type="SAM" id="MobiDB-lite"/>
    </source>
</evidence>